<dbReference type="PANTHER" id="PTHR43563">
    <property type="entry name" value="AMINE OXIDASE"/>
    <property type="match status" value="1"/>
</dbReference>
<dbReference type="Gene3D" id="3.50.50.60">
    <property type="entry name" value="FAD/NAD(P)-binding domain"/>
    <property type="match status" value="1"/>
</dbReference>
<dbReference type="InterPro" id="IPR036188">
    <property type="entry name" value="FAD/NAD-bd_sf"/>
</dbReference>
<sequence>MYSSPETYDCIVVGAGYAGLAAAKALKEAGKTVLLLEARDRVGGRAKTIQLDPHSHASDASSEELGKSTTASTTGTNSNGVGLNYWDVGASFLGPKHQRMHELCREFNITTFETPRKGDLVIQYRGKAHRYDDPENPPLRLWEKIDIALFMRRFEKLVETVDVEEPWNTPDAASLDKITASEWFSKVLWTRAGLDLANLSMEATLGTGSNAVSLLHALFYFRSNDSLAEALSTEGGAQSDLIVGGGQAIANKIHEYLTGDIVRLGEPVESIRHGDHGVHVTTTKGTYQSRRIILAIPPLHTLKMKFDPPLPAEKTVLLGQMPMGAYMKAFATYKTRFWADKGLRGEASSPDGFVTVTFDPTLPAGALGGNHGDDEEDGKTSSPPPTPTPTPTPKLMGFICGSKARELIAFPPEERRRVVLEEFAASFGREALEPEGFFFHTMMEDEWAGGCPVAHPLPGMWTALGSWTRRPVGGIHWAGTETAARYNGYMEGAVRSGERAAREVVDGLGG</sequence>
<dbReference type="STRING" id="1230097.A0A423X2P2"/>
<dbReference type="OrthoDB" id="5046242at2759"/>
<dbReference type="GO" id="GO:0097621">
    <property type="term" value="F:monoamine oxidase activity"/>
    <property type="evidence" value="ECO:0007669"/>
    <property type="project" value="UniProtKB-EC"/>
</dbReference>
<evidence type="ECO:0000313" key="6">
    <source>
        <dbReference type="EMBL" id="ROW10032.1"/>
    </source>
</evidence>
<dbReference type="InterPro" id="IPR050703">
    <property type="entry name" value="Flavin_MAO"/>
</dbReference>
<comment type="caution">
    <text evidence="6">The sequence shown here is derived from an EMBL/GenBank/DDBJ whole genome shotgun (WGS) entry which is preliminary data.</text>
</comment>
<dbReference type="Gene3D" id="3.90.660.10">
    <property type="match status" value="1"/>
</dbReference>
<evidence type="ECO:0000259" key="5">
    <source>
        <dbReference type="Pfam" id="PF01593"/>
    </source>
</evidence>
<dbReference type="Pfam" id="PF01593">
    <property type="entry name" value="Amino_oxidase"/>
    <property type="match status" value="1"/>
</dbReference>
<dbReference type="InterPro" id="IPR002937">
    <property type="entry name" value="Amino_oxidase"/>
</dbReference>
<dbReference type="SUPFAM" id="SSF54373">
    <property type="entry name" value="FAD-linked reductases, C-terminal domain"/>
    <property type="match status" value="1"/>
</dbReference>
<feature type="region of interest" description="Disordered" evidence="4">
    <location>
        <begin position="364"/>
        <end position="394"/>
    </location>
</feature>
<dbReference type="EMBL" id="LKEB01000029">
    <property type="protein sequence ID" value="ROW10032.1"/>
    <property type="molecule type" value="Genomic_DNA"/>
</dbReference>
<evidence type="ECO:0000256" key="3">
    <source>
        <dbReference type="ARBA" id="ARBA00048448"/>
    </source>
</evidence>
<evidence type="ECO:0000256" key="1">
    <source>
        <dbReference type="ARBA" id="ARBA00005995"/>
    </source>
</evidence>
<protein>
    <recommendedName>
        <fullName evidence="2">monoamine oxidase</fullName>
        <ecNumber evidence="2">1.4.3.4</ecNumber>
    </recommendedName>
</protein>
<dbReference type="EC" id="1.4.3.4" evidence="2"/>
<name>A0A423X2P2_9PEZI</name>
<accession>A0A423X2P2</accession>
<reference evidence="6 7" key="1">
    <citation type="submission" date="2015-09" db="EMBL/GenBank/DDBJ databases">
        <title>Host preference determinants of Valsa canker pathogens revealed by comparative genomics.</title>
        <authorList>
            <person name="Yin Z."/>
            <person name="Huang L."/>
        </authorList>
    </citation>
    <scope>NUCLEOTIDE SEQUENCE [LARGE SCALE GENOMIC DNA]</scope>
    <source>
        <strain evidence="6 7">SXYLt</strain>
    </source>
</reference>
<dbReference type="AlphaFoldDB" id="A0A423X2P2"/>
<feature type="compositionally biased region" description="Pro residues" evidence="4">
    <location>
        <begin position="382"/>
        <end position="392"/>
    </location>
</feature>
<gene>
    <name evidence="6" type="ORF">VPNG_06479</name>
</gene>
<feature type="region of interest" description="Disordered" evidence="4">
    <location>
        <begin position="47"/>
        <end position="76"/>
    </location>
</feature>
<comment type="similarity">
    <text evidence="1">Belongs to the flavin monoamine oxidase family.</text>
</comment>
<comment type="catalytic activity">
    <reaction evidence="3">
        <text>a secondary aliphatic amine + O2 + H2O = a primary amine + an aldehyde + H2O2</text>
        <dbReference type="Rhea" id="RHEA:26414"/>
        <dbReference type="ChEBI" id="CHEBI:15377"/>
        <dbReference type="ChEBI" id="CHEBI:15379"/>
        <dbReference type="ChEBI" id="CHEBI:16240"/>
        <dbReference type="ChEBI" id="CHEBI:17478"/>
        <dbReference type="ChEBI" id="CHEBI:58855"/>
        <dbReference type="ChEBI" id="CHEBI:65296"/>
        <dbReference type="EC" id="1.4.3.4"/>
    </reaction>
</comment>
<dbReference type="PANTHER" id="PTHR43563:SF1">
    <property type="entry name" value="AMINE OXIDASE [FLAVIN-CONTAINING] B"/>
    <property type="match status" value="1"/>
</dbReference>
<dbReference type="SUPFAM" id="SSF51905">
    <property type="entry name" value="FAD/NAD(P)-binding domain"/>
    <property type="match status" value="1"/>
</dbReference>
<proteinExistence type="inferred from homology"/>
<organism evidence="6 7">
    <name type="scientific">Cytospora leucostoma</name>
    <dbReference type="NCBI Taxonomy" id="1230097"/>
    <lineage>
        <taxon>Eukaryota</taxon>
        <taxon>Fungi</taxon>
        <taxon>Dikarya</taxon>
        <taxon>Ascomycota</taxon>
        <taxon>Pezizomycotina</taxon>
        <taxon>Sordariomycetes</taxon>
        <taxon>Sordariomycetidae</taxon>
        <taxon>Diaporthales</taxon>
        <taxon>Cytosporaceae</taxon>
        <taxon>Cytospora</taxon>
    </lineage>
</organism>
<dbReference type="Proteomes" id="UP000285146">
    <property type="component" value="Unassembled WGS sequence"/>
</dbReference>
<evidence type="ECO:0000313" key="7">
    <source>
        <dbReference type="Proteomes" id="UP000285146"/>
    </source>
</evidence>
<dbReference type="Gene3D" id="1.10.405.10">
    <property type="entry name" value="Guanine Nucleotide Dissociation Inhibitor, domain 1"/>
    <property type="match status" value="1"/>
</dbReference>
<evidence type="ECO:0000256" key="2">
    <source>
        <dbReference type="ARBA" id="ARBA00012804"/>
    </source>
</evidence>
<evidence type="ECO:0000256" key="4">
    <source>
        <dbReference type="SAM" id="MobiDB-lite"/>
    </source>
</evidence>
<keyword evidence="7" id="KW-1185">Reference proteome</keyword>
<dbReference type="InParanoid" id="A0A423X2P2"/>
<feature type="domain" description="Amine oxidase" evidence="5">
    <location>
        <begin position="18"/>
        <end position="504"/>
    </location>
</feature>